<keyword evidence="1" id="KW-0472">Membrane</keyword>
<name>A0A4Y8IGM9_9BACI</name>
<evidence type="ECO:0000313" key="4">
    <source>
        <dbReference type="Proteomes" id="UP000297975"/>
    </source>
</evidence>
<keyword evidence="1" id="KW-0812">Transmembrane</keyword>
<dbReference type="OrthoDB" id="1701659at2"/>
<dbReference type="Proteomes" id="UP000297975">
    <property type="component" value="Unassembled WGS sequence"/>
</dbReference>
<proteinExistence type="predicted"/>
<dbReference type="InterPro" id="IPR048428">
    <property type="entry name" value="YobI-NTPase"/>
</dbReference>
<evidence type="ECO:0000256" key="1">
    <source>
        <dbReference type="SAM" id="Phobius"/>
    </source>
</evidence>
<reference evidence="3 4" key="1">
    <citation type="submission" date="2019-03" db="EMBL/GenBank/DDBJ databases">
        <authorList>
            <person name="He R.-H."/>
        </authorList>
    </citation>
    <scope>NUCLEOTIDE SEQUENCE [LARGE SCALE GENOMIC DNA]</scope>
    <source>
        <strain evidence="4">SH 714</strain>
    </source>
</reference>
<evidence type="ECO:0000259" key="2">
    <source>
        <dbReference type="Pfam" id="PF20693"/>
    </source>
</evidence>
<comment type="caution">
    <text evidence="3">The sequence shown here is derived from an EMBL/GenBank/DDBJ whole genome shotgun (WGS) entry which is preliminary data.</text>
</comment>
<organism evidence="3 4">
    <name type="scientific">Filobacillus milosensis</name>
    <dbReference type="NCBI Taxonomy" id="94137"/>
    <lineage>
        <taxon>Bacteria</taxon>
        <taxon>Bacillati</taxon>
        <taxon>Bacillota</taxon>
        <taxon>Bacilli</taxon>
        <taxon>Bacillales</taxon>
        <taxon>Bacillaceae</taxon>
        <taxon>Filobacillus</taxon>
    </lineage>
</organism>
<dbReference type="InterPro" id="IPR027417">
    <property type="entry name" value="P-loop_NTPase"/>
</dbReference>
<sequence>MKQDEKGKIINKFQKLTPIKNAKLKMYDDALNFVFENNDIKNVAISGPYSAGKSSIIESYKLKSTDKRYLHISLAHFPETQSENSSIEETTQIYSNNSSKDNAILEGKILNQLIHQIKQNKIPQTKFKVKQKIKPKKIAFSSIIFTIFLMLVYYIYSFNRWSSFVPTLKETWLKNTLMWTTSNITLLFSGLVCFLIVGLATHFLIILQKNKNILKRLKLQGNEIEIFEEKDDSFFDKYLNEVLYLFEHSNADVIVFEDIDRFNANEIFEKLREINTLVNNKKFEGNKPPIRFFYLLRDDIFTSKDRTKFFDFILPIIPVIDGSNSYDQLIDHFKEGGIFD</sequence>
<dbReference type="Pfam" id="PF20693">
    <property type="entry name" value="YobI-ATPase"/>
    <property type="match status" value="1"/>
</dbReference>
<evidence type="ECO:0000313" key="3">
    <source>
        <dbReference type="EMBL" id="TFB14095.1"/>
    </source>
</evidence>
<accession>A0A4Y8IGM9</accession>
<keyword evidence="4" id="KW-1185">Reference proteome</keyword>
<feature type="domain" description="YobI-like P-loop NTPase" evidence="2">
    <location>
        <begin position="27"/>
        <end position="338"/>
    </location>
</feature>
<dbReference type="AlphaFoldDB" id="A0A4Y8IGM9"/>
<dbReference type="SUPFAM" id="SSF52540">
    <property type="entry name" value="P-loop containing nucleoside triphosphate hydrolases"/>
    <property type="match status" value="1"/>
</dbReference>
<dbReference type="EMBL" id="SOPW01000019">
    <property type="protein sequence ID" value="TFB14095.1"/>
    <property type="molecule type" value="Genomic_DNA"/>
</dbReference>
<feature type="transmembrane region" description="Helical" evidence="1">
    <location>
        <begin position="184"/>
        <end position="207"/>
    </location>
</feature>
<feature type="transmembrane region" description="Helical" evidence="1">
    <location>
        <begin position="138"/>
        <end position="156"/>
    </location>
</feature>
<protein>
    <recommendedName>
        <fullName evidence="2">YobI-like P-loop NTPase domain-containing protein</fullName>
    </recommendedName>
</protein>
<gene>
    <name evidence="3" type="ORF">E3U55_14350</name>
</gene>
<keyword evidence="1" id="KW-1133">Transmembrane helix</keyword>